<protein>
    <submittedName>
        <fullName evidence="11">Drug resistance transporter, EmrB/QacA subfamily</fullName>
    </submittedName>
</protein>
<feature type="transmembrane region" description="Helical" evidence="9">
    <location>
        <begin position="294"/>
        <end position="314"/>
    </location>
</feature>
<feature type="transmembrane region" description="Helical" evidence="9">
    <location>
        <begin position="386"/>
        <end position="411"/>
    </location>
</feature>
<dbReference type="SUPFAM" id="SSF103473">
    <property type="entry name" value="MFS general substrate transporter"/>
    <property type="match status" value="1"/>
</dbReference>
<feature type="transmembrane region" description="Helical" evidence="9">
    <location>
        <begin position="432"/>
        <end position="450"/>
    </location>
</feature>
<feature type="transmembrane region" description="Helical" evidence="9">
    <location>
        <begin position="334"/>
        <end position="352"/>
    </location>
</feature>
<feature type="transmembrane region" description="Helical" evidence="9">
    <location>
        <begin position="515"/>
        <end position="534"/>
    </location>
</feature>
<proteinExistence type="inferred from homology"/>
<dbReference type="STRING" id="1225127.SAMN05661030_0896"/>
<dbReference type="InterPro" id="IPR011701">
    <property type="entry name" value="MFS"/>
</dbReference>
<dbReference type="Gene3D" id="1.20.1250.20">
    <property type="entry name" value="MFS general substrate transporter like domains"/>
    <property type="match status" value="1"/>
</dbReference>
<dbReference type="Gene3D" id="1.20.1720.10">
    <property type="entry name" value="Multidrug resistance protein D"/>
    <property type="match status" value="1"/>
</dbReference>
<feature type="transmembrane region" description="Helical" evidence="9">
    <location>
        <begin position="69"/>
        <end position="88"/>
    </location>
</feature>
<dbReference type="Pfam" id="PF07690">
    <property type="entry name" value="MFS_1"/>
    <property type="match status" value="1"/>
</dbReference>
<dbReference type="GO" id="GO:0005886">
    <property type="term" value="C:plasma membrane"/>
    <property type="evidence" value="ECO:0007669"/>
    <property type="project" value="UniProtKB-SubCell"/>
</dbReference>
<keyword evidence="6 9" id="KW-1133">Transmembrane helix</keyword>
<dbReference type="FunFam" id="1.20.1720.10:FF:000004">
    <property type="entry name" value="EmrB/QacA family drug resistance transporter"/>
    <property type="match status" value="1"/>
</dbReference>
<feature type="transmembrane region" description="Helical" evidence="9">
    <location>
        <begin position="100"/>
        <end position="122"/>
    </location>
</feature>
<evidence type="ECO:0000259" key="10">
    <source>
        <dbReference type="PROSITE" id="PS50850"/>
    </source>
</evidence>
<feature type="transmembrane region" description="Helical" evidence="9">
    <location>
        <begin position="128"/>
        <end position="149"/>
    </location>
</feature>
<reference evidence="12" key="1">
    <citation type="submission" date="2016-10" db="EMBL/GenBank/DDBJ databases">
        <authorList>
            <person name="Varghese N."/>
            <person name="Submissions S."/>
        </authorList>
    </citation>
    <scope>NUCLEOTIDE SEQUENCE [LARGE SCALE GENOMIC DNA]</scope>
    <source>
        <strain evidence="12">DSM 45962</strain>
    </source>
</reference>
<dbReference type="AlphaFoldDB" id="A0A1I1J317"/>
<gene>
    <name evidence="11" type="ORF">SAMN05661030_0896</name>
</gene>
<keyword evidence="3" id="KW-0813">Transport</keyword>
<dbReference type="InterPro" id="IPR004638">
    <property type="entry name" value="EmrB-like"/>
</dbReference>
<dbReference type="PANTHER" id="PTHR23501:SF197">
    <property type="entry name" value="COMD"/>
    <property type="match status" value="1"/>
</dbReference>
<dbReference type="InterPro" id="IPR020846">
    <property type="entry name" value="MFS_dom"/>
</dbReference>
<sequence length="647" mass="67499">MTQTTDRGPAAAGTRAAAAAPGADGTFTHRQIITILVGLLLGMFLAALDQTVVSTAIRTIADDLQGYDLQAWATTAFLITSTIATPLYGKLSDIYGRRPFFLFAIAVFVVGSALCGISTSMYELAAWRAVQGIGAGGLMSLALAIIADIVPPRERSKYQGYFMAVFGTSSVLGPVIGGALAGQDSILGLAGWRWIFWVNVPLGILALAVVFKNLHLPHQRQSRRIDYPGAITLVAFLVPLLIVAEQGRTWGWGSTSAIVCYAIGAVGFVAFVLAERAYRDDALLPLRMFANRTFSVSAISSVVVGMGMFGGLLLLPQYLQIVHGSSATEAGLQMIPLVLGIMTGAMSSGIVIGRTGKYKKFPLIGLVLMIGALTSLSFIVGADTNYWVMVPFMVAMGVGLGFNFQPIILAVQNAVSPREIGVATSSVTFFRQMGGTLGTAIFLSVLFSSLPTNIGDAYADAQSSAAFQQAAQANPDQLQQLQGAGADLSDTSFVQRLDPTLALPFKDGFSTSIDFVFLLAAAALVIGLVVLFWLPQVALRNQSGVQARAAGAGAPTADAPTEQPATVAANAAGAAAPTSVAATDPATDPATDRATTDTGRHGVVTDQPAGKHEDTGADHGRHEGDDGRPTGLDSIPADHLPAGRPQD</sequence>
<keyword evidence="12" id="KW-1185">Reference proteome</keyword>
<evidence type="ECO:0000256" key="1">
    <source>
        <dbReference type="ARBA" id="ARBA00004651"/>
    </source>
</evidence>
<dbReference type="PROSITE" id="PS50850">
    <property type="entry name" value="MFS"/>
    <property type="match status" value="1"/>
</dbReference>
<dbReference type="NCBIfam" id="TIGR00711">
    <property type="entry name" value="efflux_EmrB"/>
    <property type="match status" value="1"/>
</dbReference>
<feature type="transmembrane region" description="Helical" evidence="9">
    <location>
        <begin position="361"/>
        <end position="380"/>
    </location>
</feature>
<evidence type="ECO:0000256" key="2">
    <source>
        <dbReference type="ARBA" id="ARBA00007520"/>
    </source>
</evidence>
<feature type="transmembrane region" description="Helical" evidence="9">
    <location>
        <begin position="161"/>
        <end position="182"/>
    </location>
</feature>
<dbReference type="Proteomes" id="UP000199022">
    <property type="component" value="Unassembled WGS sequence"/>
</dbReference>
<keyword evidence="7 9" id="KW-0472">Membrane</keyword>
<comment type="similarity">
    <text evidence="2">Belongs to the major facilitator superfamily. TCR/Tet family.</text>
</comment>
<comment type="subcellular location">
    <subcellularLocation>
        <location evidence="1">Cell membrane</location>
        <topology evidence="1">Multi-pass membrane protein</topology>
    </subcellularLocation>
</comment>
<organism evidence="11 12">
    <name type="scientific">Klenkia taihuensis</name>
    <dbReference type="NCBI Taxonomy" id="1225127"/>
    <lineage>
        <taxon>Bacteria</taxon>
        <taxon>Bacillati</taxon>
        <taxon>Actinomycetota</taxon>
        <taxon>Actinomycetes</taxon>
        <taxon>Geodermatophilales</taxon>
        <taxon>Geodermatophilaceae</taxon>
        <taxon>Klenkia</taxon>
    </lineage>
</organism>
<feature type="compositionally biased region" description="Low complexity" evidence="8">
    <location>
        <begin position="569"/>
        <end position="589"/>
    </location>
</feature>
<feature type="domain" description="Major facilitator superfamily (MFS) profile" evidence="10">
    <location>
        <begin position="35"/>
        <end position="538"/>
    </location>
</feature>
<dbReference type="RefSeq" id="WP_091555021.1">
    <property type="nucleotide sequence ID" value="NZ_BNAC01000003.1"/>
</dbReference>
<evidence type="ECO:0000256" key="7">
    <source>
        <dbReference type="ARBA" id="ARBA00023136"/>
    </source>
</evidence>
<evidence type="ECO:0000256" key="4">
    <source>
        <dbReference type="ARBA" id="ARBA00022475"/>
    </source>
</evidence>
<feature type="transmembrane region" description="Helical" evidence="9">
    <location>
        <begin position="32"/>
        <end position="57"/>
    </location>
</feature>
<dbReference type="InterPro" id="IPR036259">
    <property type="entry name" value="MFS_trans_sf"/>
</dbReference>
<evidence type="ECO:0000256" key="6">
    <source>
        <dbReference type="ARBA" id="ARBA00022989"/>
    </source>
</evidence>
<feature type="transmembrane region" description="Helical" evidence="9">
    <location>
        <begin position="194"/>
        <end position="214"/>
    </location>
</feature>
<name>A0A1I1J317_9ACTN</name>
<dbReference type="PANTHER" id="PTHR23501">
    <property type="entry name" value="MAJOR FACILITATOR SUPERFAMILY"/>
    <property type="match status" value="1"/>
</dbReference>
<feature type="region of interest" description="Disordered" evidence="8">
    <location>
        <begin position="569"/>
        <end position="647"/>
    </location>
</feature>
<evidence type="ECO:0000256" key="9">
    <source>
        <dbReference type="SAM" id="Phobius"/>
    </source>
</evidence>
<evidence type="ECO:0000256" key="5">
    <source>
        <dbReference type="ARBA" id="ARBA00022692"/>
    </source>
</evidence>
<evidence type="ECO:0000256" key="8">
    <source>
        <dbReference type="SAM" id="MobiDB-lite"/>
    </source>
</evidence>
<accession>A0A1I1J317</accession>
<evidence type="ECO:0000313" key="12">
    <source>
        <dbReference type="Proteomes" id="UP000199022"/>
    </source>
</evidence>
<evidence type="ECO:0000313" key="11">
    <source>
        <dbReference type="EMBL" id="SFC41008.1"/>
    </source>
</evidence>
<dbReference type="CDD" id="cd17502">
    <property type="entry name" value="MFS_Azr1_MDR_like"/>
    <property type="match status" value="1"/>
</dbReference>
<keyword evidence="4" id="KW-1003">Cell membrane</keyword>
<feature type="compositionally biased region" description="Basic and acidic residues" evidence="8">
    <location>
        <begin position="590"/>
        <end position="600"/>
    </location>
</feature>
<evidence type="ECO:0000256" key="3">
    <source>
        <dbReference type="ARBA" id="ARBA00022448"/>
    </source>
</evidence>
<feature type="transmembrane region" description="Helical" evidence="9">
    <location>
        <begin position="250"/>
        <end position="273"/>
    </location>
</feature>
<feature type="transmembrane region" description="Helical" evidence="9">
    <location>
        <begin position="226"/>
        <end position="244"/>
    </location>
</feature>
<dbReference type="PRINTS" id="PR01036">
    <property type="entry name" value="TCRTETB"/>
</dbReference>
<dbReference type="EMBL" id="FOMD01000001">
    <property type="protein sequence ID" value="SFC41008.1"/>
    <property type="molecule type" value="Genomic_DNA"/>
</dbReference>
<keyword evidence="5 9" id="KW-0812">Transmembrane</keyword>
<dbReference type="OrthoDB" id="7375466at2"/>
<feature type="compositionally biased region" description="Basic and acidic residues" evidence="8">
    <location>
        <begin position="609"/>
        <end position="628"/>
    </location>
</feature>
<dbReference type="GO" id="GO:0022857">
    <property type="term" value="F:transmembrane transporter activity"/>
    <property type="evidence" value="ECO:0007669"/>
    <property type="project" value="InterPro"/>
</dbReference>